<gene>
    <name evidence="2" type="ORF">CSOL1703_00014226</name>
</gene>
<reference evidence="3" key="1">
    <citation type="submission" date="2019-06" db="EMBL/GenBank/DDBJ databases">
        <authorList>
            <person name="Broberg M."/>
        </authorList>
    </citation>
    <scope>NUCLEOTIDE SEQUENCE [LARGE SCALE GENOMIC DNA]</scope>
</reference>
<organism evidence="2 3">
    <name type="scientific">Clonostachys solani</name>
    <dbReference type="NCBI Taxonomy" id="160281"/>
    <lineage>
        <taxon>Eukaryota</taxon>
        <taxon>Fungi</taxon>
        <taxon>Dikarya</taxon>
        <taxon>Ascomycota</taxon>
        <taxon>Pezizomycotina</taxon>
        <taxon>Sordariomycetes</taxon>
        <taxon>Hypocreomycetidae</taxon>
        <taxon>Hypocreales</taxon>
        <taxon>Bionectriaceae</taxon>
        <taxon>Clonostachys</taxon>
    </lineage>
</organism>
<protein>
    <submittedName>
        <fullName evidence="2">Uncharacterized protein</fullName>
    </submittedName>
</protein>
<dbReference type="Proteomes" id="UP000775872">
    <property type="component" value="Unassembled WGS sequence"/>
</dbReference>
<evidence type="ECO:0000256" key="1">
    <source>
        <dbReference type="SAM" id="MobiDB-lite"/>
    </source>
</evidence>
<reference evidence="2 3" key="2">
    <citation type="submission" date="2021-10" db="EMBL/GenBank/DDBJ databases">
        <authorList>
            <person name="Piombo E."/>
        </authorList>
    </citation>
    <scope>NUCLEOTIDE SEQUENCE [LARGE SCALE GENOMIC DNA]</scope>
</reference>
<sequence>MASARGVLLPLAQYRFSPEPECCSLPTVVRSDKLFIPGQSGGANISTGGVDGVESVGLITSEVVVGGGRLAVGGGGSGGCGGSCRGGSRSLGRGSDDDDSGG</sequence>
<evidence type="ECO:0000313" key="2">
    <source>
        <dbReference type="EMBL" id="CAH0050976.1"/>
    </source>
</evidence>
<accession>A0A9P0EFZ5</accession>
<evidence type="ECO:0000313" key="3">
    <source>
        <dbReference type="Proteomes" id="UP000775872"/>
    </source>
</evidence>
<name>A0A9P0EFZ5_9HYPO</name>
<feature type="compositionally biased region" description="Gly residues" evidence="1">
    <location>
        <begin position="73"/>
        <end position="85"/>
    </location>
</feature>
<dbReference type="AlphaFoldDB" id="A0A9P0EFZ5"/>
<proteinExistence type="predicted"/>
<dbReference type="EMBL" id="CABFOC020000038">
    <property type="protein sequence ID" value="CAH0050976.1"/>
    <property type="molecule type" value="Genomic_DNA"/>
</dbReference>
<feature type="region of interest" description="Disordered" evidence="1">
    <location>
        <begin position="73"/>
        <end position="102"/>
    </location>
</feature>
<comment type="caution">
    <text evidence="2">The sequence shown here is derived from an EMBL/GenBank/DDBJ whole genome shotgun (WGS) entry which is preliminary data.</text>
</comment>
<keyword evidence="3" id="KW-1185">Reference proteome</keyword>